<keyword evidence="2" id="KW-1185">Reference proteome</keyword>
<evidence type="ECO:0000313" key="1">
    <source>
        <dbReference type="EMBL" id="CAG9619941.1"/>
    </source>
</evidence>
<comment type="caution">
    <text evidence="1">The sequence shown here is derived from an EMBL/GenBank/DDBJ whole genome shotgun (WGS) entry which is preliminary data.</text>
</comment>
<evidence type="ECO:0000313" key="2">
    <source>
        <dbReference type="Proteomes" id="UP000789833"/>
    </source>
</evidence>
<reference evidence="1 2" key="1">
    <citation type="submission" date="2021-10" db="EMBL/GenBank/DDBJ databases">
        <authorList>
            <person name="Criscuolo A."/>
        </authorList>
    </citation>
    <scope>NUCLEOTIDE SEQUENCE [LARGE SCALE GENOMIC DNA]</scope>
    <source>
        <strain evidence="2">CIP 111883</strain>
    </source>
</reference>
<organism evidence="1 2">
    <name type="scientific">Sutcliffiella rhizosphaerae</name>
    <dbReference type="NCBI Taxonomy" id="2880967"/>
    <lineage>
        <taxon>Bacteria</taxon>
        <taxon>Bacillati</taxon>
        <taxon>Bacillota</taxon>
        <taxon>Bacilli</taxon>
        <taxon>Bacillales</taxon>
        <taxon>Bacillaceae</taxon>
        <taxon>Sutcliffiella</taxon>
    </lineage>
</organism>
<proteinExistence type="predicted"/>
<protein>
    <submittedName>
        <fullName evidence="1">Uncharacterized protein</fullName>
    </submittedName>
</protein>
<dbReference type="RefSeq" id="WP_230499862.1">
    <property type="nucleotide sequence ID" value="NZ_CAKJTJ010000002.1"/>
</dbReference>
<accession>A0ABM8YJF6</accession>
<name>A0ABM8YJF6_9BACI</name>
<dbReference type="Proteomes" id="UP000789833">
    <property type="component" value="Unassembled WGS sequence"/>
</dbReference>
<dbReference type="EMBL" id="CAKJTJ010000002">
    <property type="protein sequence ID" value="CAG9619941.1"/>
    <property type="molecule type" value="Genomic_DNA"/>
</dbReference>
<sequence>MRLKWTVSILAGILFVTGFLLSFNEHVRGAVKLAFSTTSVVTISTEDETRTVMTKMNDGAGFQVLLSQFEENGWLFEEQMGSTFFFTKGDESLIIMFKMWTNNYIVAEMTEG</sequence>
<gene>
    <name evidence="1" type="ORF">BACCIP111883_00709</name>
</gene>